<organism evidence="3 4">
    <name type="scientific">Pedobacter ginsengiterrae</name>
    <dbReference type="NCBI Taxonomy" id="871696"/>
    <lineage>
        <taxon>Bacteria</taxon>
        <taxon>Pseudomonadati</taxon>
        <taxon>Bacteroidota</taxon>
        <taxon>Sphingobacteriia</taxon>
        <taxon>Sphingobacteriales</taxon>
        <taxon>Sphingobacteriaceae</taxon>
        <taxon>Pedobacter</taxon>
    </lineage>
</organism>
<accession>A0ABP7QD53</accession>
<evidence type="ECO:0000259" key="2">
    <source>
        <dbReference type="Pfam" id="PF06439"/>
    </source>
</evidence>
<gene>
    <name evidence="3" type="ORF">GCM10022246_35850</name>
</gene>
<dbReference type="RefSeq" id="WP_344769247.1">
    <property type="nucleotide sequence ID" value="NZ_BAABAK010000019.1"/>
</dbReference>
<comment type="caution">
    <text evidence="3">The sequence shown here is derived from an EMBL/GenBank/DDBJ whole genome shotgun (WGS) entry which is preliminary data.</text>
</comment>
<feature type="domain" description="3-keto-alpha-glucoside-1,2-lyase/3-keto-2-hydroxy-glucal hydratase" evidence="2">
    <location>
        <begin position="39"/>
        <end position="238"/>
    </location>
</feature>
<dbReference type="InterPro" id="IPR010496">
    <property type="entry name" value="AL/BT2_dom"/>
</dbReference>
<name>A0ABP7QD53_9SPHI</name>
<evidence type="ECO:0000256" key="1">
    <source>
        <dbReference type="SAM" id="SignalP"/>
    </source>
</evidence>
<dbReference type="EMBL" id="BAABAK010000019">
    <property type="protein sequence ID" value="GAA3980552.1"/>
    <property type="molecule type" value="Genomic_DNA"/>
</dbReference>
<dbReference type="Pfam" id="PF06439">
    <property type="entry name" value="3keto-disac_hyd"/>
    <property type="match status" value="1"/>
</dbReference>
<proteinExistence type="predicted"/>
<feature type="chain" id="PRO_5045864549" evidence="1">
    <location>
        <begin position="25"/>
        <end position="240"/>
    </location>
</feature>
<protein>
    <submittedName>
        <fullName evidence="3">DUF1080 domain-containing protein</fullName>
    </submittedName>
</protein>
<feature type="signal peptide" evidence="1">
    <location>
        <begin position="1"/>
        <end position="24"/>
    </location>
</feature>
<reference evidence="4" key="1">
    <citation type="journal article" date="2019" name="Int. J. Syst. Evol. Microbiol.">
        <title>The Global Catalogue of Microorganisms (GCM) 10K type strain sequencing project: providing services to taxonomists for standard genome sequencing and annotation.</title>
        <authorList>
            <consortium name="The Broad Institute Genomics Platform"/>
            <consortium name="The Broad Institute Genome Sequencing Center for Infectious Disease"/>
            <person name="Wu L."/>
            <person name="Ma J."/>
        </authorList>
    </citation>
    <scope>NUCLEOTIDE SEQUENCE [LARGE SCALE GENOMIC DNA]</scope>
    <source>
        <strain evidence="4">JCM 17338</strain>
    </source>
</reference>
<dbReference type="Gene3D" id="2.60.120.560">
    <property type="entry name" value="Exo-inulinase, domain 1"/>
    <property type="match status" value="1"/>
</dbReference>
<evidence type="ECO:0000313" key="4">
    <source>
        <dbReference type="Proteomes" id="UP001501081"/>
    </source>
</evidence>
<dbReference type="Proteomes" id="UP001501081">
    <property type="component" value="Unassembled WGS sequence"/>
</dbReference>
<sequence>MKLKFYSLLAAFCLLTLLNSSSIAQVKDNQLSTQEQKEGYKLLFDGITIKGWHLYNQGKIASVWVAKNGELKCTPGLEAAHGDLVTDEKFENYELKFDWKISKEGNSGVFINVLERKDIPTAWASGPEYQLLEKSHYDYEKEMKRSGCLYNFSKQLNNAELKPLGSWNQSVIKQQNGVIEFYLNGILTAKQDFKTKEWREAIAATSFSNFPEFGKFVSGQIALQDWNKGVSFKNIKIKNL</sequence>
<evidence type="ECO:0000313" key="3">
    <source>
        <dbReference type="EMBL" id="GAA3980552.1"/>
    </source>
</evidence>
<keyword evidence="1" id="KW-0732">Signal</keyword>
<keyword evidence="4" id="KW-1185">Reference proteome</keyword>